<protein>
    <submittedName>
        <fullName evidence="1">Uncharacterized protein</fullName>
    </submittedName>
</protein>
<proteinExistence type="predicted"/>
<evidence type="ECO:0000313" key="2">
    <source>
        <dbReference type="Proteomes" id="UP001630127"/>
    </source>
</evidence>
<organism evidence="1 2">
    <name type="scientific">Cinchona calisaya</name>
    <dbReference type="NCBI Taxonomy" id="153742"/>
    <lineage>
        <taxon>Eukaryota</taxon>
        <taxon>Viridiplantae</taxon>
        <taxon>Streptophyta</taxon>
        <taxon>Embryophyta</taxon>
        <taxon>Tracheophyta</taxon>
        <taxon>Spermatophyta</taxon>
        <taxon>Magnoliopsida</taxon>
        <taxon>eudicotyledons</taxon>
        <taxon>Gunneridae</taxon>
        <taxon>Pentapetalae</taxon>
        <taxon>asterids</taxon>
        <taxon>lamiids</taxon>
        <taxon>Gentianales</taxon>
        <taxon>Rubiaceae</taxon>
        <taxon>Cinchonoideae</taxon>
        <taxon>Cinchoneae</taxon>
        <taxon>Cinchona</taxon>
    </lineage>
</organism>
<dbReference type="EMBL" id="JBJUIK010000007">
    <property type="protein sequence ID" value="KAL3523347.1"/>
    <property type="molecule type" value="Genomic_DNA"/>
</dbReference>
<dbReference type="PANTHER" id="PTHR33527:SF28">
    <property type="entry name" value="GB|AAD43168.1"/>
    <property type="match status" value="1"/>
</dbReference>
<gene>
    <name evidence="1" type="ORF">ACH5RR_016181</name>
</gene>
<keyword evidence="2" id="KW-1185">Reference proteome</keyword>
<comment type="caution">
    <text evidence="1">The sequence shown here is derived from an EMBL/GenBank/DDBJ whole genome shotgun (WGS) entry which is preliminary data.</text>
</comment>
<name>A0ABD2ZV89_9GENT</name>
<dbReference type="Proteomes" id="UP001630127">
    <property type="component" value="Unassembled WGS sequence"/>
</dbReference>
<reference evidence="1 2" key="1">
    <citation type="submission" date="2024-11" db="EMBL/GenBank/DDBJ databases">
        <title>A near-complete genome assembly of Cinchona calisaya.</title>
        <authorList>
            <person name="Lian D.C."/>
            <person name="Zhao X.W."/>
            <person name="Wei L."/>
        </authorList>
    </citation>
    <scope>NUCLEOTIDE SEQUENCE [LARGE SCALE GENOMIC DNA]</scope>
    <source>
        <tissue evidence="1">Nenye</tissue>
    </source>
</reference>
<dbReference type="AlphaFoldDB" id="A0ABD2ZV89"/>
<evidence type="ECO:0000313" key="1">
    <source>
        <dbReference type="EMBL" id="KAL3523347.1"/>
    </source>
</evidence>
<dbReference type="PANTHER" id="PTHR33527">
    <property type="entry name" value="OS07G0274300 PROTEIN"/>
    <property type="match status" value="1"/>
</dbReference>
<sequence>MEFFLPTIYTSASPSITDDEFNLFHSIDRKLYTRLAINLRRDPKESMQVMAFWLWLEQDVLDNLKLVKQMLSLPSTLVNELADESVMCLKCVENDTFPFEKDTYKLVLLPNFVQRDINLQYFYQNRIGVVRGMSRMIGEVCSRAFRDLLEKNTHGTGFFSIVPQVSRNSASEKECHGGVTNPTWEEKGGETSSFGEILGESSNIGVTNTVVQSPINAYSYWSLYHPMSPFGEVFQMGGENNAMENKIMENGLCDIFRSTLKIMEEEKDEDISPDERTIFLTFSKGYPISEIEVRDFFTRKFGDFIEAIHMQEVPPNEQVLFARVVSRSASVVDTIVEPGRAKYNINGKHVWARKYVKKHRSPPLRIALASNT</sequence>
<accession>A0ABD2ZV89</accession>